<dbReference type="Gene3D" id="2.60.40.10">
    <property type="entry name" value="Immunoglobulins"/>
    <property type="match status" value="1"/>
</dbReference>
<dbReference type="InterPro" id="IPR006047">
    <property type="entry name" value="GH13_cat_dom"/>
</dbReference>
<dbReference type="InterPro" id="IPR017853">
    <property type="entry name" value="GH"/>
</dbReference>
<sequence length="704" mass="78431">MSTPFQTQWWPDGGPPRGATYDGSGVTFALWAPMAERVEVCLFDDHSTERRVPLTDLLFGVWSGRVPGLHPGQRYGYRVHGPWDPYTGHRFNGAKLLVDPYARAITGEADDHAAVFGHVAGGDDTVRDDRDSAPYVPRSVVVDPTFDWGEDPRPYVPWSDTVLYELHVRGATMRHPDVPPELRGTYAGLAHPAVLGYLRDLGVTTVELLPVHHFVSEFVLRGRGLSNYWGYNTLGFFAPHAGYASTGTEGQQVAEFKRMVKAMHEAGLEVVLDVVYNHTAEQNEFGPTYSFRGIHNIAYYRLDGGGRRYRDLSGTGNTLNARHPDVVRLVLDSLRYWVQEMHVDGFRFDLAPILTRGVGDVDMAGAFLAAVGQDPVLSRVKLIAEPWDLGFDGYQVGGFPAPWSEWNDRFRDAVREFWAGSADGVRDLASRLSGSSDLYRRSGRRPFASINYVTAHDGFTLRDLVSYVSKHNEANGEANDDGHNDNRSVNFGVEGETDDPEIVKLRLRQVRGLLTTLLLATGVPMLMAGDESGRTQHGNNNAYCQDNEISWLDWSEEQTWPQLRDTVRDLLRIRREHPVFRRPHFFHGRLDPAGGRRDVGWFAPWGEEMDDDAWHDSSLRTLGMFLAGEHTARTAPSGEPVRDDSFLLWLHGGDAPVDVTLPGPPWAMAYTVALDTSECLGSDQVAAGEHLLLPPHTAVVLRAV</sequence>
<accession>A0A1H1YA77</accession>
<dbReference type="CDD" id="cd11326">
    <property type="entry name" value="AmyAc_Glg_debranch"/>
    <property type="match status" value="1"/>
</dbReference>
<comment type="similarity">
    <text evidence="1">Belongs to the glycosyl hydrolase 13 family.</text>
</comment>
<evidence type="ECO:0000256" key="4">
    <source>
        <dbReference type="SAM" id="MobiDB-lite"/>
    </source>
</evidence>
<dbReference type="GO" id="GO:0004135">
    <property type="term" value="F:amylo-alpha-1,6-glucosidase activity"/>
    <property type="evidence" value="ECO:0007669"/>
    <property type="project" value="InterPro"/>
</dbReference>
<dbReference type="Gene3D" id="3.20.20.80">
    <property type="entry name" value="Glycosidases"/>
    <property type="match status" value="1"/>
</dbReference>
<feature type="compositionally biased region" description="Basic and acidic residues" evidence="4">
    <location>
        <begin position="473"/>
        <end position="486"/>
    </location>
</feature>
<keyword evidence="2" id="KW-0378">Hydrolase</keyword>
<keyword evidence="7" id="KW-1185">Reference proteome</keyword>
<dbReference type="GO" id="GO:0005980">
    <property type="term" value="P:glycogen catabolic process"/>
    <property type="evidence" value="ECO:0007669"/>
    <property type="project" value="InterPro"/>
</dbReference>
<dbReference type="SUPFAM" id="SSF51445">
    <property type="entry name" value="(Trans)glycosidases"/>
    <property type="match status" value="1"/>
</dbReference>
<evidence type="ECO:0000313" key="6">
    <source>
        <dbReference type="EMBL" id="SDT18264.1"/>
    </source>
</evidence>
<dbReference type="STRING" id="117157.SAMN04489717_5377"/>
<proteinExistence type="inferred from homology"/>
<keyword evidence="3" id="KW-0326">Glycosidase</keyword>
<dbReference type="RefSeq" id="WP_241827655.1">
    <property type="nucleotide sequence ID" value="NZ_LT629732.1"/>
</dbReference>
<name>A0A1H1YA77_9ACTN</name>
<dbReference type="InterPro" id="IPR013783">
    <property type="entry name" value="Ig-like_fold"/>
</dbReference>
<feature type="domain" description="Glycosyl hydrolase family 13 catalytic" evidence="5">
    <location>
        <begin position="161"/>
        <end position="574"/>
    </location>
</feature>
<dbReference type="PANTHER" id="PTHR43002">
    <property type="entry name" value="GLYCOGEN DEBRANCHING ENZYME"/>
    <property type="match status" value="1"/>
</dbReference>
<evidence type="ECO:0000313" key="7">
    <source>
        <dbReference type="Proteomes" id="UP000198983"/>
    </source>
</evidence>
<gene>
    <name evidence="6" type="ORF">SAMN04489717_5377</name>
</gene>
<dbReference type="SMART" id="SM00642">
    <property type="entry name" value="Aamy"/>
    <property type="match status" value="1"/>
</dbReference>
<protein>
    <submittedName>
        <fullName evidence="6">Glycogen operon protein</fullName>
    </submittedName>
</protein>
<dbReference type="Gene3D" id="2.60.40.1180">
    <property type="entry name" value="Golgi alpha-mannosidase II"/>
    <property type="match status" value="1"/>
</dbReference>
<dbReference type="CDD" id="cd02856">
    <property type="entry name" value="E_set_GDE_Isoamylase_N"/>
    <property type="match status" value="1"/>
</dbReference>
<evidence type="ECO:0000256" key="1">
    <source>
        <dbReference type="ARBA" id="ARBA00008061"/>
    </source>
</evidence>
<evidence type="ECO:0000256" key="2">
    <source>
        <dbReference type="ARBA" id="ARBA00022801"/>
    </source>
</evidence>
<dbReference type="EMBL" id="LT629732">
    <property type="protein sequence ID" value="SDT18264.1"/>
    <property type="molecule type" value="Genomic_DNA"/>
</dbReference>
<dbReference type="InterPro" id="IPR044505">
    <property type="entry name" value="GlgX_Isoamylase_N_E_set"/>
</dbReference>
<reference evidence="6 7" key="1">
    <citation type="submission" date="2016-10" db="EMBL/GenBank/DDBJ databases">
        <authorList>
            <person name="de Groot N.N."/>
        </authorList>
    </citation>
    <scope>NUCLEOTIDE SEQUENCE [LARGE SCALE GENOMIC DNA]</scope>
    <source>
        <strain evidence="6 7">DSM 22024</strain>
    </source>
</reference>
<dbReference type="Pfam" id="PF00128">
    <property type="entry name" value="Alpha-amylase"/>
    <property type="match status" value="1"/>
</dbReference>
<feature type="region of interest" description="Disordered" evidence="4">
    <location>
        <begin position="473"/>
        <end position="495"/>
    </location>
</feature>
<organism evidence="6 7">
    <name type="scientific">Actinopolymorpha singaporensis</name>
    <dbReference type="NCBI Taxonomy" id="117157"/>
    <lineage>
        <taxon>Bacteria</taxon>
        <taxon>Bacillati</taxon>
        <taxon>Actinomycetota</taxon>
        <taxon>Actinomycetes</taxon>
        <taxon>Propionibacteriales</taxon>
        <taxon>Actinopolymorphaceae</taxon>
        <taxon>Actinopolymorpha</taxon>
    </lineage>
</organism>
<dbReference type="NCBIfam" id="TIGR02100">
    <property type="entry name" value="glgX_debranch"/>
    <property type="match status" value="1"/>
</dbReference>
<evidence type="ECO:0000256" key="3">
    <source>
        <dbReference type="ARBA" id="ARBA00023295"/>
    </source>
</evidence>
<dbReference type="AlphaFoldDB" id="A0A1H1YA77"/>
<evidence type="ECO:0000259" key="5">
    <source>
        <dbReference type="SMART" id="SM00642"/>
    </source>
</evidence>
<dbReference type="Proteomes" id="UP000198983">
    <property type="component" value="Chromosome I"/>
</dbReference>
<dbReference type="InterPro" id="IPR014756">
    <property type="entry name" value="Ig_E-set"/>
</dbReference>
<dbReference type="Pfam" id="PF02922">
    <property type="entry name" value="CBM_48"/>
    <property type="match status" value="1"/>
</dbReference>
<dbReference type="InterPro" id="IPR011837">
    <property type="entry name" value="Glycogen_debranch_GlgX"/>
</dbReference>
<dbReference type="SUPFAM" id="SSF81296">
    <property type="entry name" value="E set domains"/>
    <property type="match status" value="1"/>
</dbReference>
<dbReference type="InterPro" id="IPR013780">
    <property type="entry name" value="Glyco_hydro_b"/>
</dbReference>
<dbReference type="SUPFAM" id="SSF51011">
    <property type="entry name" value="Glycosyl hydrolase domain"/>
    <property type="match status" value="1"/>
</dbReference>
<dbReference type="InterPro" id="IPR004193">
    <property type="entry name" value="Glyco_hydro_13_N"/>
</dbReference>